<protein>
    <submittedName>
        <fullName evidence="1">Uncharacterized protein</fullName>
    </submittedName>
</protein>
<organism evidence="1 2">
    <name type="scientific">Photorhabdus namnaonensis</name>
    <dbReference type="NCBI Taxonomy" id="1851568"/>
    <lineage>
        <taxon>Bacteria</taxon>
        <taxon>Pseudomonadati</taxon>
        <taxon>Pseudomonadota</taxon>
        <taxon>Gammaproteobacteria</taxon>
        <taxon>Enterobacterales</taxon>
        <taxon>Morganellaceae</taxon>
        <taxon>Photorhabdus</taxon>
    </lineage>
</organism>
<evidence type="ECO:0000313" key="2">
    <source>
        <dbReference type="Proteomes" id="UP000092665"/>
    </source>
</evidence>
<dbReference type="Proteomes" id="UP000092665">
    <property type="component" value="Unassembled WGS sequence"/>
</dbReference>
<dbReference type="PATRIC" id="fig|29488.15.peg.4852"/>
<dbReference type="RefSeq" id="WP_240492653.1">
    <property type="nucleotide sequence ID" value="NZ_CAWMQN010000095.1"/>
</dbReference>
<gene>
    <name evidence="1" type="ORF">Phpb_04421</name>
</gene>
<comment type="caution">
    <text evidence="1">The sequence shown here is derived from an EMBL/GenBank/DDBJ whole genome shotgun (WGS) entry which is preliminary data.</text>
</comment>
<accession>A0A1B8YBP0</accession>
<reference evidence="2" key="1">
    <citation type="submission" date="2015-11" db="EMBL/GenBank/DDBJ databases">
        <authorList>
            <person name="Tobias N.J."/>
            <person name="Mishra B."/>
            <person name="Gupta D.K."/>
            <person name="Thines M."/>
            <person name="Stinear T.P."/>
            <person name="Bode H.B."/>
        </authorList>
    </citation>
    <scope>NUCLEOTIDE SEQUENCE [LARGE SCALE GENOMIC DNA]</scope>
    <source>
        <strain evidence="2">PB45.5</strain>
    </source>
</reference>
<name>A0A1B8YBP0_9GAMM</name>
<dbReference type="EMBL" id="LOIC01000095">
    <property type="protein sequence ID" value="OCA52573.1"/>
    <property type="molecule type" value="Genomic_DNA"/>
</dbReference>
<dbReference type="AlphaFoldDB" id="A0A1B8YBP0"/>
<keyword evidence="2" id="KW-1185">Reference proteome</keyword>
<sequence length="58" mass="6621">MKNSAYFCHKAQLPERGRLAVIVFPLLNQLFDRPSLRGFFLPGNQFMIAIPDVSIRGE</sequence>
<evidence type="ECO:0000313" key="1">
    <source>
        <dbReference type="EMBL" id="OCA52573.1"/>
    </source>
</evidence>
<proteinExistence type="predicted"/>